<feature type="signal peptide" evidence="2">
    <location>
        <begin position="1"/>
        <end position="22"/>
    </location>
</feature>
<dbReference type="InterPro" id="IPR008258">
    <property type="entry name" value="Transglycosylase_SLT_dom_1"/>
</dbReference>
<comment type="similarity">
    <text evidence="1">Belongs to the transglycosylase Slt family.</text>
</comment>
<proteinExistence type="inferred from homology"/>
<dbReference type="EMBL" id="ROVY01000001">
    <property type="protein sequence ID" value="MHI20405.1"/>
    <property type="molecule type" value="Genomic_DNA"/>
</dbReference>
<keyword evidence="2" id="KW-0732">Signal</keyword>
<dbReference type="AlphaFoldDB" id="A0A3K9A2W6"/>
<dbReference type="Pfam" id="PF01464">
    <property type="entry name" value="SLT"/>
    <property type="match status" value="1"/>
</dbReference>
<dbReference type="Gene3D" id="1.10.530.10">
    <property type="match status" value="1"/>
</dbReference>
<evidence type="ECO:0000313" key="4">
    <source>
        <dbReference type="EMBL" id="MHI20405.1"/>
    </source>
</evidence>
<feature type="chain" id="PRO_5030077974" evidence="2">
    <location>
        <begin position="23"/>
        <end position="210"/>
    </location>
</feature>
<dbReference type="SUPFAM" id="SSF53955">
    <property type="entry name" value="Lysozyme-like"/>
    <property type="match status" value="1"/>
</dbReference>
<accession>A0A3K9A2W6</accession>
<dbReference type="InterPro" id="IPR023346">
    <property type="entry name" value="Lysozyme-like_dom_sf"/>
</dbReference>
<evidence type="ECO:0000259" key="3">
    <source>
        <dbReference type="Pfam" id="PF01464"/>
    </source>
</evidence>
<dbReference type="PROSITE" id="PS51257">
    <property type="entry name" value="PROKAR_LIPOPROTEIN"/>
    <property type="match status" value="1"/>
</dbReference>
<dbReference type="Proteomes" id="UP000885364">
    <property type="component" value="Unassembled WGS sequence"/>
</dbReference>
<evidence type="ECO:0000256" key="1">
    <source>
        <dbReference type="ARBA" id="ARBA00007734"/>
    </source>
</evidence>
<reference evidence="4" key="1">
    <citation type="submission" date="2018-11" db="EMBL/GenBank/DDBJ databases">
        <authorList>
            <consortium name="PulseNet: The National Subtyping Network for Foodborne Disease Surveillance"/>
            <person name="Tarr C.L."/>
            <person name="Trees E."/>
            <person name="Katz L.S."/>
            <person name="Carleton-Romer H.A."/>
            <person name="Stroika S."/>
            <person name="Kucerova Z."/>
            <person name="Roache K.F."/>
            <person name="Sabol A.L."/>
            <person name="Besser J."/>
            <person name="Gerner-Smidt P."/>
        </authorList>
    </citation>
    <scope>NUCLEOTIDE SEQUENCE [LARGE SCALE GENOMIC DNA]</scope>
    <source>
        <strain evidence="4">PNUSAS059688</strain>
    </source>
</reference>
<evidence type="ECO:0000256" key="2">
    <source>
        <dbReference type="SAM" id="SignalP"/>
    </source>
</evidence>
<dbReference type="PANTHER" id="PTHR37423">
    <property type="entry name" value="SOLUBLE LYTIC MUREIN TRANSGLYCOSYLASE-RELATED"/>
    <property type="match status" value="1"/>
</dbReference>
<sequence length="210" mass="23798">MTRPVLSVFLLCLLSGCHPVFAASIPAEARQYQRELTRNARAVWGLNAPVSTFAAQIHQESWWYACARSPVGAQGLSQFMPATARWIAGIYPDQLKDNQPYNPSWSLRALVLYNRWHWQRIPGTASDCDHMAFVLSAYNGGLGWVQKDRRLATRQGLDASRYWGQVEKVNAGRSTANFRENRDYPLKIIRTWQPLYMAAGWGPGECHDAD</sequence>
<name>A0A3K9A2W6_SALER</name>
<protein>
    <submittedName>
        <fullName evidence="4">Lytic transglycosylase domain-containing protein</fullName>
    </submittedName>
</protein>
<organism evidence="4">
    <name type="scientific">Salmonella enterica</name>
    <name type="common">Salmonella choleraesuis</name>
    <dbReference type="NCBI Taxonomy" id="28901"/>
    <lineage>
        <taxon>Bacteria</taxon>
        <taxon>Pseudomonadati</taxon>
        <taxon>Pseudomonadota</taxon>
        <taxon>Gammaproteobacteria</taxon>
        <taxon>Enterobacterales</taxon>
        <taxon>Enterobacteriaceae</taxon>
        <taxon>Salmonella</taxon>
    </lineage>
</organism>
<gene>
    <name evidence="4" type="ORF">EEM47_00545</name>
</gene>
<feature type="domain" description="Transglycosylase SLT" evidence="3">
    <location>
        <begin position="47"/>
        <end position="153"/>
    </location>
</feature>
<dbReference type="PANTHER" id="PTHR37423:SF2">
    <property type="entry name" value="MEMBRANE-BOUND LYTIC MUREIN TRANSGLYCOSYLASE C"/>
    <property type="match status" value="1"/>
</dbReference>
<comment type="caution">
    <text evidence="4">The sequence shown here is derived from an EMBL/GenBank/DDBJ whole genome shotgun (WGS) entry which is preliminary data.</text>
</comment>